<dbReference type="EMBL" id="HBFN01030896">
    <property type="protein sequence ID" value="CAD8804210.1"/>
    <property type="molecule type" value="Transcribed_RNA"/>
</dbReference>
<evidence type="ECO:0000313" key="1">
    <source>
        <dbReference type="EMBL" id="CAD8804210.1"/>
    </source>
</evidence>
<sequence>MDAPRAQISLPDDSTGYELLPAACLVNVNNATNDELRKARTFLVNVTGRLFEPVRGRVGDVTRGADAGPMNIRELFAHVDAGRDHYRSFFDAKLQKDLDDLRQKVAPMHYEKEAGRLKQAHQQSMGRFDANNGTNLRATEMARRIEEFYSNVLSELDHLPNFLIKMLDEDLVTFDSALEVVNRAIRARVRGTFRVALR</sequence>
<organism evidence="1">
    <name type="scientific">Hemiselmis tepida</name>
    <dbReference type="NCBI Taxonomy" id="464990"/>
    <lineage>
        <taxon>Eukaryota</taxon>
        <taxon>Cryptophyceae</taxon>
        <taxon>Cryptomonadales</taxon>
        <taxon>Hemiselmidaceae</taxon>
        <taxon>Hemiselmis</taxon>
    </lineage>
</organism>
<accession>A0A7S0W2L2</accession>
<name>A0A7S0W2L2_9CRYP</name>
<protein>
    <submittedName>
        <fullName evidence="1">Uncharacterized protein</fullName>
    </submittedName>
</protein>
<dbReference type="AlphaFoldDB" id="A0A7S0W2L2"/>
<reference evidence="1" key="1">
    <citation type="submission" date="2021-01" db="EMBL/GenBank/DDBJ databases">
        <authorList>
            <person name="Corre E."/>
            <person name="Pelletier E."/>
            <person name="Niang G."/>
            <person name="Scheremetjew M."/>
            <person name="Finn R."/>
            <person name="Kale V."/>
            <person name="Holt S."/>
            <person name="Cochrane G."/>
            <person name="Meng A."/>
            <person name="Brown T."/>
            <person name="Cohen L."/>
        </authorList>
    </citation>
    <scope>NUCLEOTIDE SEQUENCE</scope>
    <source>
        <strain evidence="1">CCMP443</strain>
    </source>
</reference>
<proteinExistence type="predicted"/>
<gene>
    <name evidence="1" type="ORF">HTEP1355_LOCUS17888</name>
</gene>